<dbReference type="Proteomes" id="UP001576774">
    <property type="component" value="Unassembled WGS sequence"/>
</dbReference>
<proteinExistence type="predicted"/>
<name>A0ABV4XAA0_9CYAN</name>
<gene>
    <name evidence="1" type="ORF">ACE1CC_22965</name>
</gene>
<dbReference type="EMBL" id="JBHFNQ010000178">
    <property type="protein sequence ID" value="MFB2879724.1"/>
    <property type="molecule type" value="Genomic_DNA"/>
</dbReference>
<sequence length="180" mass="20840">MMPVVRIPDPLYKRLQAIAVPFEDTPITVIERLLNDYEARNQTQQISETDNYKILNPHTPSNLQHTRVIQATIDNKEIRQPNWNKIVNAAHELAVRRGMSVDELRKQTLSHVVKGEKSDCGFRYIPEANISVQGVDANLAWRNTFHLVEKLKVSIEIYIEWRNKEEAAFPGEKGKLIWMP</sequence>
<protein>
    <submittedName>
        <fullName evidence="1">T4SS efffector SepA family protein</fullName>
    </submittedName>
</protein>
<organism evidence="1 2">
    <name type="scientific">Floridaenema aerugineum BLCC-F46</name>
    <dbReference type="NCBI Taxonomy" id="3153654"/>
    <lineage>
        <taxon>Bacteria</taxon>
        <taxon>Bacillati</taxon>
        <taxon>Cyanobacteriota</taxon>
        <taxon>Cyanophyceae</taxon>
        <taxon>Oscillatoriophycideae</taxon>
        <taxon>Aerosakkonematales</taxon>
        <taxon>Aerosakkonemataceae</taxon>
        <taxon>Floridanema</taxon>
        <taxon>Floridanema aerugineum</taxon>
    </lineage>
</organism>
<comment type="caution">
    <text evidence="1">The sequence shown here is derived from an EMBL/GenBank/DDBJ whole genome shotgun (WGS) entry which is preliminary data.</text>
</comment>
<reference evidence="1 2" key="1">
    <citation type="submission" date="2024-09" db="EMBL/GenBank/DDBJ databases">
        <title>Floridaenema gen nov. (Aerosakkonemataceae, Aerosakkonematales ord. nov., Cyanobacteria) from benthic tropical and subtropical fresh waters, with the description of four new species.</title>
        <authorList>
            <person name="Moretto J.A."/>
            <person name="Berthold D.E."/>
            <person name="Lefler F.W."/>
            <person name="Huang I.-S."/>
            <person name="Laughinghouse H. IV."/>
        </authorList>
    </citation>
    <scope>NUCLEOTIDE SEQUENCE [LARGE SCALE GENOMIC DNA]</scope>
    <source>
        <strain evidence="1 2">BLCC-F46</strain>
    </source>
</reference>
<evidence type="ECO:0000313" key="1">
    <source>
        <dbReference type="EMBL" id="MFB2879724.1"/>
    </source>
</evidence>
<dbReference type="RefSeq" id="WP_413272759.1">
    <property type="nucleotide sequence ID" value="NZ_JBHFNQ010000178.1"/>
</dbReference>
<keyword evidence="2" id="KW-1185">Reference proteome</keyword>
<accession>A0ABV4XAA0</accession>
<dbReference type="NCBIfam" id="NF047386">
    <property type="entry name" value="T4SS_SepA_fam"/>
    <property type="match status" value="1"/>
</dbReference>
<evidence type="ECO:0000313" key="2">
    <source>
        <dbReference type="Proteomes" id="UP001576774"/>
    </source>
</evidence>